<protein>
    <recommendedName>
        <fullName evidence="2">DUF4283 domain-containing protein</fullName>
    </recommendedName>
</protein>
<evidence type="ECO:0000259" key="2">
    <source>
        <dbReference type="Pfam" id="PF14111"/>
    </source>
</evidence>
<gene>
    <name evidence="3" type="ORF">CXB51_019644</name>
</gene>
<accession>A0A8J5YP78</accession>
<feature type="domain" description="DUF4283" evidence="2">
    <location>
        <begin position="76"/>
        <end position="156"/>
    </location>
</feature>
<keyword evidence="4" id="KW-1185">Reference proteome</keyword>
<evidence type="ECO:0000313" key="4">
    <source>
        <dbReference type="Proteomes" id="UP000701853"/>
    </source>
</evidence>
<name>A0A8J5YP78_9ROSI</name>
<evidence type="ECO:0000313" key="3">
    <source>
        <dbReference type="EMBL" id="KAG8486302.1"/>
    </source>
</evidence>
<dbReference type="AlphaFoldDB" id="A0A8J5YP78"/>
<evidence type="ECO:0000256" key="1">
    <source>
        <dbReference type="SAM" id="MobiDB-lite"/>
    </source>
</evidence>
<dbReference type="EMBL" id="JAHUZN010000008">
    <property type="protein sequence ID" value="KAG8486302.1"/>
    <property type="molecule type" value="Genomic_DNA"/>
</dbReference>
<comment type="caution">
    <text evidence="3">The sequence shown here is derived from an EMBL/GenBank/DDBJ whole genome shotgun (WGS) entry which is preliminary data.</text>
</comment>
<dbReference type="OrthoDB" id="993965at2759"/>
<proteinExistence type="predicted"/>
<dbReference type="PANTHER" id="PTHR31286">
    <property type="entry name" value="GLYCINE-RICH CELL WALL STRUCTURAL PROTEIN 1.8-LIKE"/>
    <property type="match status" value="1"/>
</dbReference>
<reference evidence="3 4" key="1">
    <citation type="journal article" date="2021" name="bioRxiv">
        <title>The Gossypium anomalum genome as a resource for cotton improvement and evolutionary analysis of hybrid incompatibility.</title>
        <authorList>
            <person name="Grover C.E."/>
            <person name="Yuan D."/>
            <person name="Arick M.A."/>
            <person name="Miller E.R."/>
            <person name="Hu G."/>
            <person name="Peterson D.G."/>
            <person name="Wendel J.F."/>
            <person name="Udall J.A."/>
        </authorList>
    </citation>
    <scope>NUCLEOTIDE SEQUENCE [LARGE SCALE GENOMIC DNA]</scope>
    <source>
        <strain evidence="3">JFW-Udall</strain>
        <tissue evidence="3">Leaf</tissue>
    </source>
</reference>
<dbReference type="PANTHER" id="PTHR31286:SF173">
    <property type="entry name" value="DUF4283 DOMAIN-CONTAINING PROTEIN"/>
    <property type="match status" value="1"/>
</dbReference>
<dbReference type="InterPro" id="IPR025558">
    <property type="entry name" value="DUF4283"/>
</dbReference>
<sequence>MIVMMVESELSPKISWKDKLLGINPGAIDKEELGSHSADADDDLEFIEGDIYRSIVNGIPAIDFLERIQQILFKEMELTVVVELLGRNIGFGALNNRISSLWKPSKPFHLRDIENGYYLAKFQSSDDYTKVLTQGPWLIYGQYLTVQPWTKEFSTSQPYPSTVLAWIRLPGLPGFLYKKKIIEVIGSTIGKVVRLDFNTDSRSRGQFAMMAVYINLDKPLIVRVLMNGRTQRVEYEALPTICFSYGKYDHTKEFCASLQPEDGSEKDPVSATPLEARKEGESTVYGPWMVVERKNRRNTWNNIPIRTDIKGKGKSGSRFGALVNMEGLEDLEREHNKGDEGTMADFQGSLKAGEFVEEQRNNSRDSPNFKKNMWMGRNNLGDGSFNLSSADTVDNGLVDPPSDVGVSGFGSENPSGGKRISDPNLSNLFQAINGVGPNCTDARLRPTGPGSSSKASSVAGSNVKVDTALKSRPTLSVLKPIEVQDLGFIGPSFTWQRGNTQERLDRAFANDA</sequence>
<dbReference type="Pfam" id="PF14111">
    <property type="entry name" value="DUF4283"/>
    <property type="match status" value="1"/>
</dbReference>
<organism evidence="3 4">
    <name type="scientific">Gossypium anomalum</name>
    <dbReference type="NCBI Taxonomy" id="47600"/>
    <lineage>
        <taxon>Eukaryota</taxon>
        <taxon>Viridiplantae</taxon>
        <taxon>Streptophyta</taxon>
        <taxon>Embryophyta</taxon>
        <taxon>Tracheophyta</taxon>
        <taxon>Spermatophyta</taxon>
        <taxon>Magnoliopsida</taxon>
        <taxon>eudicotyledons</taxon>
        <taxon>Gunneridae</taxon>
        <taxon>Pentapetalae</taxon>
        <taxon>rosids</taxon>
        <taxon>malvids</taxon>
        <taxon>Malvales</taxon>
        <taxon>Malvaceae</taxon>
        <taxon>Malvoideae</taxon>
        <taxon>Gossypium</taxon>
    </lineage>
</organism>
<dbReference type="InterPro" id="IPR040256">
    <property type="entry name" value="At4g02000-like"/>
</dbReference>
<feature type="region of interest" description="Disordered" evidence="1">
    <location>
        <begin position="258"/>
        <end position="277"/>
    </location>
</feature>
<dbReference type="Proteomes" id="UP000701853">
    <property type="component" value="Chromosome 8"/>
</dbReference>